<dbReference type="Pfam" id="PF10646">
    <property type="entry name" value="Germane"/>
    <property type="match status" value="1"/>
</dbReference>
<dbReference type="InterPro" id="IPR018910">
    <property type="entry name" value="LpqB_C"/>
</dbReference>
<gene>
    <name evidence="2" type="ORF">FHX76_001679</name>
</gene>
<proteinExistence type="predicted"/>
<dbReference type="InterPro" id="IPR059026">
    <property type="entry name" value="LpqB_N"/>
</dbReference>
<dbReference type="EMBL" id="JAAMOX010000001">
    <property type="protein sequence ID" value="NIH53811.1"/>
    <property type="molecule type" value="Genomic_DNA"/>
</dbReference>
<name>A0A7X5TSR8_9MICO</name>
<organism evidence="2 3">
    <name type="scientific">Lysinibacter cavernae</name>
    <dbReference type="NCBI Taxonomy" id="1640652"/>
    <lineage>
        <taxon>Bacteria</taxon>
        <taxon>Bacillati</taxon>
        <taxon>Actinomycetota</taxon>
        <taxon>Actinomycetes</taxon>
        <taxon>Micrococcales</taxon>
        <taxon>Microbacteriaceae</taxon>
        <taxon>Lysinibacter</taxon>
    </lineage>
</organism>
<dbReference type="InterPro" id="IPR019606">
    <property type="entry name" value="GerMN"/>
</dbReference>
<dbReference type="RefSeq" id="WP_167149732.1">
    <property type="nucleotide sequence ID" value="NZ_JAAMOX010000001.1"/>
</dbReference>
<sequence length="568" mass="59352">MSGFLHTSGRKLVAALGLVVAVSLLASGCQAGIPRSGPVYPGPAEAPPAEQSLVFNPDRPVNGASKEEIVRGFVAAASSATGDYAIAREFLTPDLNARWNPHTSITVDAGLRTVKTEDDTVRMIVSPNALVDAHGSMRSAREGRSVENVFELRSIGGEWRVNAAPDGIVLDENTFEAVFNEHSLYFLAAQSNILVPDQRWFLRGATTATRIVTELLLGPSELLADSVTTTAFPEGTALAANSVPVGSNVAHVDLTPEALSADENSLRLMLAQLESSLIRVAGVTRADISVDQSVVLAGPADPSWSQRYPRVPGKPVVMVGDQFGELGSTGLTPIPRLSEAIRNLAPTSIDYSAPLESAAIGTANGVAIVTASGQGQVIPVDGRSGLIAPTIDSRGFVWTVPASNPRDLNVTNAAGASGKILAPWIDAVGVEVLSVSRDGTRMLVVYNQGGEYIVAVSGIVRDGNGMPTTMTDPVEIQLSTDIPVDADWVDESHIALASKAVGNNVEISLLSVGGRAESLGTTEDVVSIAGGNSVSQLRIVDSGGVLREYRGSNWQESAAEVTLLAKQA</sequence>
<dbReference type="Pfam" id="PF25976">
    <property type="entry name" value="LpqB_N"/>
    <property type="match status" value="1"/>
</dbReference>
<keyword evidence="3" id="KW-1185">Reference proteome</keyword>
<evidence type="ECO:0000259" key="1">
    <source>
        <dbReference type="SMART" id="SM00909"/>
    </source>
</evidence>
<comment type="caution">
    <text evidence="2">The sequence shown here is derived from an EMBL/GenBank/DDBJ whole genome shotgun (WGS) entry which is preliminary data.</text>
</comment>
<dbReference type="Pfam" id="PF10647">
    <property type="entry name" value="Gmad1"/>
    <property type="match status" value="1"/>
</dbReference>
<evidence type="ECO:0000313" key="2">
    <source>
        <dbReference type="EMBL" id="NIH53811.1"/>
    </source>
</evidence>
<dbReference type="AlphaFoldDB" id="A0A7X5TSR8"/>
<dbReference type="SMART" id="SM00909">
    <property type="entry name" value="Germane"/>
    <property type="match status" value="1"/>
</dbReference>
<reference evidence="2 3" key="1">
    <citation type="submission" date="2020-02" db="EMBL/GenBank/DDBJ databases">
        <title>Sequencing the genomes of 1000 actinobacteria strains.</title>
        <authorList>
            <person name="Klenk H.-P."/>
        </authorList>
    </citation>
    <scope>NUCLEOTIDE SEQUENCE [LARGE SCALE GENOMIC DNA]</scope>
    <source>
        <strain evidence="2 3">DSM 27960</strain>
    </source>
</reference>
<evidence type="ECO:0000313" key="3">
    <source>
        <dbReference type="Proteomes" id="UP000541033"/>
    </source>
</evidence>
<feature type="domain" description="GerMN" evidence="1">
    <location>
        <begin position="208"/>
        <end position="299"/>
    </location>
</feature>
<accession>A0A7X5TSR8</accession>
<protein>
    <recommendedName>
        <fullName evidence="1">GerMN domain-containing protein</fullName>
    </recommendedName>
</protein>
<dbReference type="Proteomes" id="UP000541033">
    <property type="component" value="Unassembled WGS sequence"/>
</dbReference>